<dbReference type="InterPro" id="IPR000182">
    <property type="entry name" value="GNAT_dom"/>
</dbReference>
<gene>
    <name evidence="3" type="ORF">FVP01_14565</name>
    <name evidence="2" type="ORF">YA91_14850</name>
</gene>
<evidence type="ECO:0000313" key="2">
    <source>
        <dbReference type="EMBL" id="ASZ51760.1"/>
    </source>
</evidence>
<dbReference type="OMA" id="MQLDVQE"/>
<dbReference type="EMBL" id="CP023248">
    <property type="protein sequence ID" value="ASZ51760.1"/>
    <property type="molecule type" value="Genomic_DNA"/>
</dbReference>
<feature type="domain" description="N-acetyltransferase" evidence="1">
    <location>
        <begin position="39"/>
        <end position="192"/>
    </location>
</feature>
<protein>
    <submittedName>
        <fullName evidence="2 3">N-acetyltransferase</fullName>
    </submittedName>
</protein>
<dbReference type="InterPro" id="IPR016181">
    <property type="entry name" value="Acyl_CoA_acyltransferase"/>
</dbReference>
<evidence type="ECO:0000259" key="1">
    <source>
        <dbReference type="PROSITE" id="PS51186"/>
    </source>
</evidence>
<dbReference type="Proteomes" id="UP000321504">
    <property type="component" value="Unassembled WGS sequence"/>
</dbReference>
<dbReference type="EMBL" id="VRMQ01000003">
    <property type="protein sequence ID" value="TXN15188.1"/>
    <property type="molecule type" value="Genomic_DNA"/>
</dbReference>
<accession>A0A255P6M3</accession>
<organism evidence="2">
    <name type="scientific">Vibrio parahaemolyticus</name>
    <dbReference type="NCBI Taxonomy" id="670"/>
    <lineage>
        <taxon>Bacteria</taxon>
        <taxon>Pseudomonadati</taxon>
        <taxon>Pseudomonadota</taxon>
        <taxon>Gammaproteobacteria</taxon>
        <taxon>Vibrionales</taxon>
        <taxon>Vibrionaceae</taxon>
        <taxon>Vibrio</taxon>
    </lineage>
</organism>
<name>A0A255P6M3_VIBPH</name>
<dbReference type="SUPFAM" id="SSF55729">
    <property type="entry name" value="Acyl-CoA N-acyltransferases (Nat)"/>
    <property type="match status" value="1"/>
</dbReference>
<dbReference type="Pfam" id="PF00583">
    <property type="entry name" value="Acetyltransf_1"/>
    <property type="match status" value="1"/>
</dbReference>
<proteinExistence type="predicted"/>
<dbReference type="GO" id="GO:0016747">
    <property type="term" value="F:acyltransferase activity, transferring groups other than amino-acyl groups"/>
    <property type="evidence" value="ECO:0007669"/>
    <property type="project" value="InterPro"/>
</dbReference>
<evidence type="ECO:0000313" key="3">
    <source>
        <dbReference type="EMBL" id="TXN15188.1"/>
    </source>
</evidence>
<evidence type="ECO:0000313" key="4">
    <source>
        <dbReference type="Proteomes" id="UP000321504"/>
    </source>
</evidence>
<dbReference type="PROSITE" id="PS51186">
    <property type="entry name" value="GNAT"/>
    <property type="match status" value="1"/>
</dbReference>
<sequence>MRSDLGITSVYNWMKVKDVRTFLLGGETIHHPLVIETMIAIKPTKLKDFSSLMQLDVQEEQIGFAKPFEQAYQKRNKSEVFFTIYSDYLTVGYLIIDKGFAQHAPFAMRHELGLNYLMIDRRFQRQGIGAEALKKLFVYAYTIDPESTSLCVTVPNSHQGALDFFLACGFTNTEKAIYGEQEKEWLMRHPLG</sequence>
<dbReference type="AlphaFoldDB" id="A0A255P6M3"/>
<dbReference type="Gene3D" id="3.40.630.30">
    <property type="match status" value="1"/>
</dbReference>
<keyword evidence="2" id="KW-0808">Transferase</keyword>
<reference evidence="3 4" key="2">
    <citation type="submission" date="2019-08" db="EMBL/GenBank/DDBJ databases">
        <title>Emerging of two pre-pandemic pathogenic O4:KUT lineages of Vibrio parahaemolyticus in coastal eastern China.</title>
        <authorList>
            <person name="Yu H."/>
        </authorList>
    </citation>
    <scope>NUCLEOTIDE SEQUENCE [LARGE SCALE GENOMIC DNA]</scope>
    <source>
        <strain evidence="3 4">HZ17-383</strain>
    </source>
</reference>
<reference evidence="2" key="1">
    <citation type="submission" date="2017-09" db="EMBL/GenBank/DDBJ databases">
        <authorList>
            <person name="Ehlers B."/>
            <person name="Leendertz F.H."/>
        </authorList>
    </citation>
    <scope>NUCLEOTIDE SEQUENCE</scope>
    <source>
        <strain evidence="2">MAVP-26</strain>
    </source>
</reference>
<dbReference type="OrthoDB" id="8304386at2"/>